<dbReference type="Gene3D" id="3.20.20.190">
    <property type="entry name" value="Phosphatidylinositol (PI) phosphodiesterase"/>
    <property type="match status" value="1"/>
</dbReference>
<feature type="domain" description="GP-PDE" evidence="1">
    <location>
        <begin position="7"/>
        <end position="289"/>
    </location>
</feature>
<evidence type="ECO:0000313" key="3">
    <source>
        <dbReference type="Proteomes" id="UP000198893"/>
    </source>
</evidence>
<evidence type="ECO:0000313" key="2">
    <source>
        <dbReference type="EMBL" id="SEO97540.1"/>
    </source>
</evidence>
<dbReference type="EMBL" id="FODS01000018">
    <property type="protein sequence ID" value="SEO97540.1"/>
    <property type="molecule type" value="Genomic_DNA"/>
</dbReference>
<dbReference type="PANTHER" id="PTHR46211:SF14">
    <property type="entry name" value="GLYCEROPHOSPHODIESTER PHOSPHODIESTERASE"/>
    <property type="match status" value="1"/>
</dbReference>
<sequence>MPPRPTPRIFGHRGAPCVLPENTIAGFEHALDSGADGIELDLLITRDGTPVVTHNPRLMADTTRDAAGAWLGVEGPDIATLSYDELAAFDVGGARPGSAYASRFPAQGQRPGTPVPRLTDVIPTLYRRNTDVLFEIKTDPRQASHLPLSTQVSRVLDAIRDGGMEDRAYLHAFDWAVLEEAARQAPHIRRSHLTYTPPPGREGTFFRGSPWLGSMRQFGPAPDMVAAAGGAAWSPYVSDLTVENLARAQALGLEVLVWTVTEPGAIRRAIDMGVDGIISDDPARAVAVRDAVGAA</sequence>
<dbReference type="SUPFAM" id="SSF51695">
    <property type="entry name" value="PLC-like phosphodiesterases"/>
    <property type="match status" value="1"/>
</dbReference>
<organism evidence="2 3">
    <name type="scientific">Salinihabitans flavidus</name>
    <dbReference type="NCBI Taxonomy" id="569882"/>
    <lineage>
        <taxon>Bacteria</taxon>
        <taxon>Pseudomonadati</taxon>
        <taxon>Pseudomonadota</taxon>
        <taxon>Alphaproteobacteria</taxon>
        <taxon>Rhodobacterales</taxon>
        <taxon>Roseobacteraceae</taxon>
        <taxon>Salinihabitans</taxon>
    </lineage>
</organism>
<dbReference type="STRING" id="569882.SAMN04490248_1187"/>
<reference evidence="2 3" key="1">
    <citation type="submission" date="2016-10" db="EMBL/GenBank/DDBJ databases">
        <authorList>
            <person name="de Groot N.N."/>
        </authorList>
    </citation>
    <scope>NUCLEOTIDE SEQUENCE [LARGE SCALE GENOMIC DNA]</scope>
    <source>
        <strain evidence="2 3">DSM 27842</strain>
    </source>
</reference>
<accession>A0A1H8U2N8</accession>
<gene>
    <name evidence="2" type="ORF">SAMN04490248_1187</name>
</gene>
<dbReference type="RefSeq" id="WP_093119384.1">
    <property type="nucleotide sequence ID" value="NZ_FODS01000018.1"/>
</dbReference>
<dbReference type="PANTHER" id="PTHR46211">
    <property type="entry name" value="GLYCEROPHOSPHORYL DIESTER PHOSPHODIESTERASE"/>
    <property type="match status" value="1"/>
</dbReference>
<dbReference type="GO" id="GO:0008081">
    <property type="term" value="F:phosphoric diester hydrolase activity"/>
    <property type="evidence" value="ECO:0007669"/>
    <property type="project" value="InterPro"/>
</dbReference>
<dbReference type="PROSITE" id="PS51704">
    <property type="entry name" value="GP_PDE"/>
    <property type="match status" value="1"/>
</dbReference>
<evidence type="ECO:0000259" key="1">
    <source>
        <dbReference type="PROSITE" id="PS51704"/>
    </source>
</evidence>
<keyword evidence="3" id="KW-1185">Reference proteome</keyword>
<dbReference type="Pfam" id="PF03009">
    <property type="entry name" value="GDPD"/>
    <property type="match status" value="1"/>
</dbReference>
<proteinExistence type="predicted"/>
<protein>
    <submittedName>
        <fullName evidence="2">Glycerophosphoryl diester phosphodiesterase</fullName>
    </submittedName>
</protein>
<dbReference type="AlphaFoldDB" id="A0A1H8U2N8"/>
<name>A0A1H8U2N8_9RHOB</name>
<dbReference type="Proteomes" id="UP000198893">
    <property type="component" value="Unassembled WGS sequence"/>
</dbReference>
<dbReference type="OrthoDB" id="1854250at2"/>
<dbReference type="InterPro" id="IPR017946">
    <property type="entry name" value="PLC-like_Pdiesterase_TIM-brl"/>
</dbReference>
<dbReference type="PROSITE" id="PS50007">
    <property type="entry name" value="PIPLC_X_DOMAIN"/>
    <property type="match status" value="1"/>
</dbReference>
<dbReference type="InterPro" id="IPR030395">
    <property type="entry name" value="GP_PDE_dom"/>
</dbReference>
<dbReference type="GO" id="GO:0006629">
    <property type="term" value="P:lipid metabolic process"/>
    <property type="evidence" value="ECO:0007669"/>
    <property type="project" value="InterPro"/>
</dbReference>